<dbReference type="Proteomes" id="UP000562682">
    <property type="component" value="Unassembled WGS sequence"/>
</dbReference>
<sequence length="536" mass="59230">MSLPSWTDLGTVPTLVKTKFPTALAVHAGSLWLVYLDESRNIFSLTMTNGQWPSSQPVNVVNGTNIQDTPSMAVVNGELHMVYADTLGTLNHCRYNDNAKVWAHHTGVGSVVIAGAPSVACFNSDELWCAYRRKTDSQLMITKWNAAGGWDSPNQATGAPGNVKDDVSLTVVYGQLRMMGVYNDTMRFSFELQYRPASNDWEYLVGPKQRVLGGVSMASTVPDFAIAAYQTNEFPATLNICQYSNNKWSDPQSLQKSPYSTPAVVILNGKVYAFWNDAQTYNLQWAIRDEFKDFQLESWMSNLPNGKSLSEFTIPGTHDSGALSYIQNVACQRMDIMSQLNAGDGPGSGGEQQFGDAVDKLINANKNMWLLGNSVPNTTEIRGKIQLIRRYWTRNISPGSWGIDLKAWRNNNPNFSMRSGTSTIQIQDKYAITINPPSYSIVQVINDKFAIVKDHLDRAKADPDLSKLYLNFASATSTINGGWANIDNFLSNDPHTIALGTTFYLGRNVTQDAGVNKKVEDYATAKLGAKDESVAW</sequence>
<evidence type="ECO:0000313" key="2">
    <source>
        <dbReference type="Proteomes" id="UP000562682"/>
    </source>
</evidence>
<evidence type="ECO:0000313" key="1">
    <source>
        <dbReference type="EMBL" id="KAF5682794.1"/>
    </source>
</evidence>
<dbReference type="SUPFAM" id="SSF51695">
    <property type="entry name" value="PLC-like phosphodiesterases"/>
    <property type="match status" value="2"/>
</dbReference>
<name>A0A8H5U2H9_9HYPO</name>
<organism evidence="1 2">
    <name type="scientific">Fusarium denticulatum</name>
    <dbReference type="NCBI Taxonomy" id="48507"/>
    <lineage>
        <taxon>Eukaryota</taxon>
        <taxon>Fungi</taxon>
        <taxon>Dikarya</taxon>
        <taxon>Ascomycota</taxon>
        <taxon>Pezizomycotina</taxon>
        <taxon>Sordariomycetes</taxon>
        <taxon>Hypocreomycetidae</taxon>
        <taxon>Hypocreales</taxon>
        <taxon>Nectriaceae</taxon>
        <taxon>Fusarium</taxon>
        <taxon>Fusarium fujikuroi species complex</taxon>
    </lineage>
</organism>
<proteinExistence type="predicted"/>
<dbReference type="Gene3D" id="2.120.10.70">
    <property type="entry name" value="Fucose-specific lectin"/>
    <property type="match status" value="1"/>
</dbReference>
<comment type="caution">
    <text evidence="1">The sequence shown here is derived from an EMBL/GenBank/DDBJ whole genome shotgun (WGS) entry which is preliminary data.</text>
</comment>
<reference evidence="1 2" key="1">
    <citation type="submission" date="2020-05" db="EMBL/GenBank/DDBJ databases">
        <title>Identification and distribution of gene clusters putatively required for synthesis of sphingolipid metabolism inhibitors in phylogenetically diverse species of the filamentous fungus Fusarium.</title>
        <authorList>
            <person name="Kim H.-S."/>
            <person name="Busman M."/>
            <person name="Brown D.W."/>
            <person name="Divon H."/>
            <person name="Uhlig S."/>
            <person name="Proctor R.H."/>
        </authorList>
    </citation>
    <scope>NUCLEOTIDE SEQUENCE [LARGE SCALE GENOMIC DNA]</scope>
    <source>
        <strain evidence="1 2">NRRL 25311</strain>
    </source>
</reference>
<dbReference type="AlphaFoldDB" id="A0A8H5U2H9"/>
<dbReference type="InterPro" id="IPR017946">
    <property type="entry name" value="PLC-like_Pdiesterase_TIM-brl"/>
</dbReference>
<dbReference type="GO" id="GO:0006629">
    <property type="term" value="P:lipid metabolic process"/>
    <property type="evidence" value="ECO:0007669"/>
    <property type="project" value="InterPro"/>
</dbReference>
<dbReference type="Gene3D" id="3.20.20.190">
    <property type="entry name" value="Phosphatidylinositol (PI) phosphodiesterase"/>
    <property type="match status" value="2"/>
</dbReference>
<dbReference type="SUPFAM" id="SSF89372">
    <property type="entry name" value="Fucose-specific lectin"/>
    <property type="match status" value="2"/>
</dbReference>
<dbReference type="EMBL" id="JAAOAK010000208">
    <property type="protein sequence ID" value="KAF5682794.1"/>
    <property type="molecule type" value="Genomic_DNA"/>
</dbReference>
<protein>
    <submittedName>
        <fullName evidence="1">Phosphatidylinositol-specific phospholipase</fullName>
    </submittedName>
</protein>
<keyword evidence="2" id="KW-1185">Reference proteome</keyword>
<accession>A0A8H5U2H9</accession>
<gene>
    <name evidence="1" type="ORF">FDENT_7511</name>
</gene>
<dbReference type="GO" id="GO:0008081">
    <property type="term" value="F:phosphoric diester hydrolase activity"/>
    <property type="evidence" value="ECO:0007669"/>
    <property type="project" value="InterPro"/>
</dbReference>